<evidence type="ECO:0000256" key="2">
    <source>
        <dbReference type="PIRSR" id="PIRSR018571-1"/>
    </source>
</evidence>
<feature type="transmembrane region" description="Helical" evidence="3">
    <location>
        <begin position="134"/>
        <end position="154"/>
    </location>
</feature>
<keyword evidence="3" id="KW-0812">Transmembrane</keyword>
<dbReference type="PIRSF" id="PIRSF018571">
    <property type="entry name" value="SpoIIGA"/>
    <property type="match status" value="1"/>
</dbReference>
<dbReference type="InterPro" id="IPR005081">
    <property type="entry name" value="SpoIIGA"/>
</dbReference>
<dbReference type="AlphaFoldDB" id="A0A7I8D5U5"/>
<dbReference type="GO" id="GO:0004190">
    <property type="term" value="F:aspartic-type endopeptidase activity"/>
    <property type="evidence" value="ECO:0007669"/>
    <property type="project" value="UniProtKB-KW"/>
</dbReference>
<dbReference type="EC" id="3.4.23.-" evidence="1"/>
<sequence length="307" mass="33908">MVVPNGTGDDIMKQTVYVDILFAVNLFINYFLLCLTAKVTRIHTKRWRMLAGSALGAVYSLFIFFPEIPSLLSAAAKLIFSITILLAALPIHSIKVFLKTLACFFGANFLFAGLMMALWLFVSPNNLMINNGVVYFNISPLILIGGAAVSYLILSMIHRFTLRKAPDNKIYTVTIEVDGQTATMDALLDTGHSLTESISDLPVLLAEYKSVEKLIPSQVRPVFEPSQRVFPVPPEDSSWRRRFRVVPFHSVGGGGVLPAFRPDSITVTDGQHPVRVPKSFVAVSGTHLSDGEYEALMNPDMIENTIK</sequence>
<dbReference type="GO" id="GO:0005886">
    <property type="term" value="C:plasma membrane"/>
    <property type="evidence" value="ECO:0007669"/>
    <property type="project" value="UniProtKB-SubCell"/>
</dbReference>
<dbReference type="Proteomes" id="UP000593890">
    <property type="component" value="Chromosome"/>
</dbReference>
<organism evidence="4 5">
    <name type="scientific">Solibaculum mannosilyticum</name>
    <dbReference type="NCBI Taxonomy" id="2780922"/>
    <lineage>
        <taxon>Bacteria</taxon>
        <taxon>Bacillati</taxon>
        <taxon>Bacillota</taxon>
        <taxon>Clostridia</taxon>
        <taxon>Eubacteriales</taxon>
        <taxon>Oscillospiraceae</taxon>
        <taxon>Solibaculum</taxon>
    </lineage>
</organism>
<dbReference type="Pfam" id="PF03419">
    <property type="entry name" value="Peptidase_U4"/>
    <property type="match status" value="1"/>
</dbReference>
<dbReference type="GO" id="GO:0030435">
    <property type="term" value="P:sporulation resulting in formation of a cellular spore"/>
    <property type="evidence" value="ECO:0007669"/>
    <property type="project" value="UniProtKB-KW"/>
</dbReference>
<keyword evidence="1" id="KW-0064">Aspartyl protease</keyword>
<evidence type="ECO:0000313" key="5">
    <source>
        <dbReference type="Proteomes" id="UP000593890"/>
    </source>
</evidence>
<keyword evidence="1" id="KW-1003">Cell membrane</keyword>
<feature type="transmembrane region" description="Helical" evidence="3">
    <location>
        <begin position="101"/>
        <end position="122"/>
    </location>
</feature>
<feature type="active site" evidence="2">
    <location>
        <position position="189"/>
    </location>
</feature>
<comment type="subcellular location">
    <subcellularLocation>
        <location evidence="1">Cell membrane</location>
    </subcellularLocation>
</comment>
<dbReference type="GO" id="GO:0030436">
    <property type="term" value="P:asexual sporulation"/>
    <property type="evidence" value="ECO:0007669"/>
    <property type="project" value="InterPro"/>
</dbReference>
<comment type="similarity">
    <text evidence="1">Belongs to the peptidase U4 family.</text>
</comment>
<evidence type="ECO:0000313" key="4">
    <source>
        <dbReference type="EMBL" id="BCI60563.1"/>
    </source>
</evidence>
<keyword evidence="1" id="KW-0378">Hydrolase</keyword>
<reference evidence="5" key="1">
    <citation type="submission" date="2020-07" db="EMBL/GenBank/DDBJ databases">
        <title>Complete genome sequencing of Clostridia bacterium strain 12CBH8.</title>
        <authorList>
            <person name="Sakamoto M."/>
            <person name="Murakami T."/>
            <person name="Mori H."/>
        </authorList>
    </citation>
    <scope>NUCLEOTIDE SEQUENCE [LARGE SCALE GENOMIC DNA]</scope>
    <source>
        <strain evidence="5">12CBH8</strain>
    </source>
</reference>
<feature type="transmembrane region" description="Helical" evidence="3">
    <location>
        <begin position="71"/>
        <end position="89"/>
    </location>
</feature>
<name>A0A7I8D5U5_9FIRM</name>
<proteinExistence type="inferred from homology"/>
<protein>
    <recommendedName>
        <fullName evidence="1">Sporulation sigma-E factor-processing peptidase</fullName>
        <ecNumber evidence="1">3.4.23.-</ecNumber>
    </recommendedName>
    <alternativeName>
        <fullName evidence="1">Membrane-associated aspartic protease</fullName>
    </alternativeName>
    <alternativeName>
        <fullName evidence="1">Stage II sporulation protein GA</fullName>
    </alternativeName>
</protein>
<evidence type="ECO:0000256" key="1">
    <source>
        <dbReference type="PIRNR" id="PIRNR018571"/>
    </source>
</evidence>
<feature type="transmembrane region" description="Helical" evidence="3">
    <location>
        <begin position="47"/>
        <end position="65"/>
    </location>
</feature>
<dbReference type="GO" id="GO:0006508">
    <property type="term" value="P:proteolysis"/>
    <property type="evidence" value="ECO:0007669"/>
    <property type="project" value="UniProtKB-KW"/>
</dbReference>
<evidence type="ECO:0000256" key="3">
    <source>
        <dbReference type="SAM" id="Phobius"/>
    </source>
</evidence>
<dbReference type="EMBL" id="AP023321">
    <property type="protein sequence ID" value="BCI60563.1"/>
    <property type="molecule type" value="Genomic_DNA"/>
</dbReference>
<keyword evidence="3" id="KW-1133">Transmembrane helix</keyword>
<keyword evidence="1" id="KW-0645">Protease</keyword>
<accession>A0A7I8D5U5</accession>
<comment type="function">
    <text evidence="1">Probable aspartic protease that is responsible for the proteolytic cleavage of the RNA polymerase sigma E factor (SigE/spoIIGB) to yield the active peptide in the mother cell during sporulation. Responds to a signal from the forespore that is triggered by the extracellular signal protein SpoIIR.</text>
</comment>
<keyword evidence="5" id="KW-1185">Reference proteome</keyword>
<keyword evidence="1 3" id="KW-0472">Membrane</keyword>
<keyword evidence="1" id="KW-0749">Sporulation</keyword>
<feature type="transmembrane region" description="Helical" evidence="3">
    <location>
        <begin position="16"/>
        <end position="35"/>
    </location>
</feature>
<dbReference type="KEGG" id="sman:C12CBH8_12020"/>
<gene>
    <name evidence="4" type="ORF">C12CBH8_12020</name>
</gene>